<evidence type="ECO:0000313" key="1">
    <source>
        <dbReference type="EMBL" id="KAF1769153.1"/>
    </source>
</evidence>
<dbReference type="GeneID" id="9805312"/>
<dbReference type="Pfam" id="PF12150">
    <property type="entry name" value="MFP2b"/>
    <property type="match status" value="2"/>
</dbReference>
<sequence length="342" mass="37695">MPVAVAKEDSWAFQPIGSPFPEAPIRVPNQNNQYVALWYKHGKPIHGRAWNNDGVVECSFPYNKAELKGKQDLGGQIQILQYKGDYNSLGYWYEWLPLKQRHENNEGVREIVRCGNSVPVLAKLKDGTDKLGYLDLNTEIALFSNGGTTEKFEGGATANFMTIFRNLRPPPTGLKVYDDLWYDLRYGDTFPSNAVPADGRALNTETGPHMQYVALWYKHGDPVFGRAYPNSAGKTNAHFGKNNQENAGPEVGSMQLLTVPEASCMGLEYKWMPLAEGKSSGWTVVHIGNAAPCILKDEKGLEVLGNLDLTIEKASAGYGGKEKIISGGAVAALKVLFKRRLA</sequence>
<dbReference type="AlphaFoldDB" id="A0A6A5HSG7"/>
<dbReference type="PANTHER" id="PTHR31578:SF3">
    <property type="entry name" value="NEMATODE SPECIFIC PEPTIDE FAMILY"/>
    <property type="match status" value="1"/>
</dbReference>
<gene>
    <name evidence="1" type="ORF">GCK72_000967</name>
</gene>
<reference evidence="1 2" key="1">
    <citation type="submission" date="2019-12" db="EMBL/GenBank/DDBJ databases">
        <title>Chromosome-level assembly of the Caenorhabditis remanei genome.</title>
        <authorList>
            <person name="Teterina A.A."/>
            <person name="Willis J.H."/>
            <person name="Phillips P.C."/>
        </authorList>
    </citation>
    <scope>NUCLEOTIDE SEQUENCE [LARGE SCALE GENOMIC DNA]</scope>
    <source>
        <strain evidence="1 2">PX506</strain>
        <tissue evidence="1">Whole organism</tissue>
    </source>
</reference>
<name>A0A6A5HSG7_CAERE</name>
<dbReference type="PANTHER" id="PTHR31578">
    <property type="entry name" value="PROTEIN CBG21223-RELATED"/>
    <property type="match status" value="1"/>
</dbReference>
<dbReference type="InterPro" id="IPR021010">
    <property type="entry name" value="Cytosolic_motility_protein"/>
</dbReference>
<dbReference type="CTD" id="9805312"/>
<dbReference type="KEGG" id="crq:GCK72_000967"/>
<comment type="caution">
    <text evidence="1">The sequence shown here is derived from an EMBL/GenBank/DDBJ whole genome shotgun (WGS) entry which is preliminary data.</text>
</comment>
<protein>
    <submittedName>
        <fullName evidence="1">Uncharacterized protein</fullName>
    </submittedName>
</protein>
<dbReference type="EMBL" id="WUAV01000001">
    <property type="protein sequence ID" value="KAF1769153.1"/>
    <property type="molecule type" value="Genomic_DNA"/>
</dbReference>
<evidence type="ECO:0000313" key="2">
    <source>
        <dbReference type="Proteomes" id="UP000483820"/>
    </source>
</evidence>
<dbReference type="Proteomes" id="UP000483820">
    <property type="component" value="Chromosome I"/>
</dbReference>
<accession>A0A6A5HSG7</accession>
<organism evidence="1 2">
    <name type="scientific">Caenorhabditis remanei</name>
    <name type="common">Caenorhabditis vulgaris</name>
    <dbReference type="NCBI Taxonomy" id="31234"/>
    <lineage>
        <taxon>Eukaryota</taxon>
        <taxon>Metazoa</taxon>
        <taxon>Ecdysozoa</taxon>
        <taxon>Nematoda</taxon>
        <taxon>Chromadorea</taxon>
        <taxon>Rhabditida</taxon>
        <taxon>Rhabditina</taxon>
        <taxon>Rhabditomorpha</taxon>
        <taxon>Rhabditoidea</taxon>
        <taxon>Rhabditidae</taxon>
        <taxon>Peloderinae</taxon>
        <taxon>Caenorhabditis</taxon>
    </lineage>
</organism>
<dbReference type="SUPFAM" id="SSF141739">
    <property type="entry name" value="MFPT repeat-like"/>
    <property type="match status" value="2"/>
</dbReference>
<proteinExistence type="predicted"/>
<dbReference type="RefSeq" id="XP_053591424.1">
    <property type="nucleotide sequence ID" value="XM_053722779.1"/>
</dbReference>